<feature type="domain" description="L,D-TPase catalytic" evidence="8">
    <location>
        <begin position="1"/>
        <end position="173"/>
    </location>
</feature>
<evidence type="ECO:0000256" key="1">
    <source>
        <dbReference type="ARBA" id="ARBA00004752"/>
    </source>
</evidence>
<dbReference type="RefSeq" id="WP_012777873.1">
    <property type="nucleotide sequence ID" value="NC_012982.1"/>
</dbReference>
<dbReference type="OrthoDB" id="9804204at2"/>
<dbReference type="InterPro" id="IPR005490">
    <property type="entry name" value="LD_TPept_cat_dom"/>
</dbReference>
<feature type="active site" description="Nucleophile" evidence="7">
    <location>
        <position position="149"/>
    </location>
</feature>
<dbReference type="HOGENOM" id="CLU_105370_0_0_5"/>
<dbReference type="KEGG" id="hba:Hbal_0013"/>
<name>C6XKB7_HIRBI</name>
<evidence type="ECO:0000256" key="6">
    <source>
        <dbReference type="ARBA" id="ARBA00023316"/>
    </source>
</evidence>
<keyword evidence="4 7" id="KW-0133">Cell shape</keyword>
<evidence type="ECO:0000256" key="7">
    <source>
        <dbReference type="PROSITE-ProRule" id="PRU01373"/>
    </source>
</evidence>
<evidence type="ECO:0000256" key="5">
    <source>
        <dbReference type="ARBA" id="ARBA00022984"/>
    </source>
</evidence>
<feature type="active site" description="Proton donor/acceptor" evidence="7">
    <location>
        <position position="137"/>
    </location>
</feature>
<dbReference type="InterPro" id="IPR038063">
    <property type="entry name" value="Transpep_catalytic_dom"/>
</dbReference>
<dbReference type="Pfam" id="PF03734">
    <property type="entry name" value="YkuD"/>
    <property type="match status" value="1"/>
</dbReference>
<dbReference type="GO" id="GO:0008360">
    <property type="term" value="P:regulation of cell shape"/>
    <property type="evidence" value="ECO:0007669"/>
    <property type="project" value="UniProtKB-UniRule"/>
</dbReference>
<reference evidence="10" key="1">
    <citation type="journal article" date="2011" name="J. Bacteriol.">
        <title>Genome sequences of eight morphologically diverse alphaproteobacteria.</title>
        <authorList>
            <consortium name="US DOE Joint Genome Institute"/>
            <person name="Brown P.J."/>
            <person name="Kysela D.T."/>
            <person name="Buechlein A."/>
            <person name="Hemmerich C."/>
            <person name="Brun Y.V."/>
        </authorList>
    </citation>
    <scope>NUCLEOTIDE SEQUENCE [LARGE SCALE GENOMIC DNA]</scope>
    <source>
        <strain evidence="10">ATCC 49814 / DSM 5838 / IFAM 1418</strain>
    </source>
</reference>
<protein>
    <submittedName>
        <fullName evidence="9">ErfK/YbiS/YcfS/YnhG family protein</fullName>
    </submittedName>
</protein>
<dbReference type="AlphaFoldDB" id="C6XKB7"/>
<dbReference type="GO" id="GO:0004180">
    <property type="term" value="F:carboxypeptidase activity"/>
    <property type="evidence" value="ECO:0007669"/>
    <property type="project" value="UniProtKB-ARBA"/>
</dbReference>
<evidence type="ECO:0000256" key="2">
    <source>
        <dbReference type="ARBA" id="ARBA00005992"/>
    </source>
</evidence>
<evidence type="ECO:0000313" key="10">
    <source>
        <dbReference type="Proteomes" id="UP000002745"/>
    </source>
</evidence>
<dbReference type="STRING" id="582402.Hbal_0013"/>
<keyword evidence="5 7" id="KW-0573">Peptidoglycan synthesis</keyword>
<evidence type="ECO:0000256" key="3">
    <source>
        <dbReference type="ARBA" id="ARBA00022679"/>
    </source>
</evidence>
<dbReference type="PROSITE" id="PS52029">
    <property type="entry name" value="LD_TPASE"/>
    <property type="match status" value="1"/>
</dbReference>
<dbReference type="GO" id="GO:0071555">
    <property type="term" value="P:cell wall organization"/>
    <property type="evidence" value="ECO:0007669"/>
    <property type="project" value="UniProtKB-UniRule"/>
</dbReference>
<comment type="similarity">
    <text evidence="2">Belongs to the YkuD family.</text>
</comment>
<dbReference type="SUPFAM" id="SSF141523">
    <property type="entry name" value="L,D-transpeptidase catalytic domain-like"/>
    <property type="match status" value="1"/>
</dbReference>
<proteinExistence type="inferred from homology"/>
<dbReference type="GO" id="GO:0009252">
    <property type="term" value="P:peptidoglycan biosynthetic process"/>
    <property type="evidence" value="ECO:0007669"/>
    <property type="project" value="UniProtKB-UniPathway"/>
</dbReference>
<keyword evidence="6 7" id="KW-0961">Cell wall biogenesis/degradation</keyword>
<evidence type="ECO:0000313" key="9">
    <source>
        <dbReference type="EMBL" id="ACT57715.1"/>
    </source>
</evidence>
<dbReference type="PANTHER" id="PTHR38589">
    <property type="entry name" value="BLR0621 PROTEIN"/>
    <property type="match status" value="1"/>
</dbReference>
<dbReference type="GO" id="GO:0016740">
    <property type="term" value="F:transferase activity"/>
    <property type="evidence" value="ECO:0007669"/>
    <property type="project" value="UniProtKB-KW"/>
</dbReference>
<keyword evidence="3" id="KW-0808">Transferase</keyword>
<evidence type="ECO:0000259" key="8">
    <source>
        <dbReference type="PROSITE" id="PS52029"/>
    </source>
</evidence>
<dbReference type="eggNOG" id="COG3786">
    <property type="taxonomic scope" value="Bacteria"/>
</dbReference>
<accession>C6XKB7</accession>
<keyword evidence="10" id="KW-1185">Reference proteome</keyword>
<sequence>MSSYYHANFRANESSVISWKDKSYRCSLGKKGLILANLKREGDNKSPIGEWPIRRVFYRPDRLNCPETKLETFALSPSMGWSDDPEDTENYNRLVNLPYAYSHEKLWRDDGVYDIIVELGYNDQPPILGNGSAIFMHIKRNEYEGTEGCVALAKEHLLELLEDAQIGDYVKIG</sequence>
<dbReference type="Proteomes" id="UP000002745">
    <property type="component" value="Chromosome"/>
</dbReference>
<evidence type="ECO:0000256" key="4">
    <source>
        <dbReference type="ARBA" id="ARBA00022960"/>
    </source>
</evidence>
<dbReference type="CDD" id="cd16913">
    <property type="entry name" value="YkuD_like"/>
    <property type="match status" value="1"/>
</dbReference>
<organism evidence="9 10">
    <name type="scientific">Hirschia baltica (strain ATCC 49814 / DSM 5838 / IFAM 1418)</name>
    <dbReference type="NCBI Taxonomy" id="582402"/>
    <lineage>
        <taxon>Bacteria</taxon>
        <taxon>Pseudomonadati</taxon>
        <taxon>Pseudomonadota</taxon>
        <taxon>Alphaproteobacteria</taxon>
        <taxon>Hyphomonadales</taxon>
        <taxon>Hyphomonadaceae</taxon>
        <taxon>Hirschia</taxon>
    </lineage>
</organism>
<dbReference type="UniPathway" id="UPA00219"/>
<comment type="pathway">
    <text evidence="1 7">Cell wall biogenesis; peptidoglycan biosynthesis.</text>
</comment>
<dbReference type="EMBL" id="CP001678">
    <property type="protein sequence ID" value="ACT57715.1"/>
    <property type="molecule type" value="Genomic_DNA"/>
</dbReference>
<dbReference type="PANTHER" id="PTHR38589:SF1">
    <property type="entry name" value="BLR0621 PROTEIN"/>
    <property type="match status" value="1"/>
</dbReference>
<gene>
    <name evidence="9" type="ordered locus">Hbal_0013</name>
</gene>